<protein>
    <submittedName>
        <fullName evidence="10">Lgt protein</fullName>
    </submittedName>
</protein>
<accession>A0A812UNK2</accession>
<evidence type="ECO:0000313" key="10">
    <source>
        <dbReference type="EMBL" id="CAE7589161.1"/>
    </source>
</evidence>
<keyword evidence="2" id="KW-0808">Transferase</keyword>
<evidence type="ECO:0000259" key="9">
    <source>
        <dbReference type="Pfam" id="PF13205"/>
    </source>
</evidence>
<feature type="transmembrane region" description="Helical" evidence="8">
    <location>
        <begin position="86"/>
        <end position="106"/>
    </location>
</feature>
<feature type="transmembrane region" description="Helical" evidence="8">
    <location>
        <begin position="54"/>
        <end position="74"/>
    </location>
</feature>
<feature type="domain" description="SbsA Ig-like" evidence="9">
    <location>
        <begin position="796"/>
        <end position="916"/>
    </location>
</feature>
<dbReference type="PANTHER" id="PTHR30589:SF0">
    <property type="entry name" value="PHOSPHATIDYLGLYCEROL--PROLIPOPROTEIN DIACYLGLYCERYL TRANSFERASE"/>
    <property type="match status" value="1"/>
</dbReference>
<keyword evidence="6 8" id="KW-0472">Membrane</keyword>
<keyword evidence="1" id="KW-1003">Cell membrane</keyword>
<dbReference type="OrthoDB" id="447154at2759"/>
<dbReference type="Proteomes" id="UP000649617">
    <property type="component" value="Unassembled WGS sequence"/>
</dbReference>
<gene>
    <name evidence="10" type="primary">lgt</name>
    <name evidence="10" type="ORF">SPIL2461_LOCUS15708</name>
</gene>
<keyword evidence="5 8" id="KW-1133">Transmembrane helix</keyword>
<dbReference type="Pfam" id="PF01790">
    <property type="entry name" value="LGT"/>
    <property type="match status" value="1"/>
</dbReference>
<organism evidence="10 11">
    <name type="scientific">Symbiodinium pilosum</name>
    <name type="common">Dinoflagellate</name>
    <dbReference type="NCBI Taxonomy" id="2952"/>
    <lineage>
        <taxon>Eukaryota</taxon>
        <taxon>Sar</taxon>
        <taxon>Alveolata</taxon>
        <taxon>Dinophyceae</taxon>
        <taxon>Suessiales</taxon>
        <taxon>Symbiodiniaceae</taxon>
        <taxon>Symbiodinium</taxon>
    </lineage>
</organism>
<dbReference type="Pfam" id="PF13205">
    <property type="entry name" value="Big_5"/>
    <property type="match status" value="1"/>
</dbReference>
<feature type="compositionally biased region" description="Low complexity" evidence="7">
    <location>
        <begin position="1013"/>
        <end position="1025"/>
    </location>
</feature>
<dbReference type="PANTHER" id="PTHR30589">
    <property type="entry name" value="PROLIPOPROTEIN DIACYLGLYCERYL TRANSFERASE"/>
    <property type="match status" value="1"/>
</dbReference>
<dbReference type="InterPro" id="IPR032812">
    <property type="entry name" value="SbsA_Ig"/>
</dbReference>
<evidence type="ECO:0000256" key="6">
    <source>
        <dbReference type="ARBA" id="ARBA00023136"/>
    </source>
</evidence>
<evidence type="ECO:0000256" key="5">
    <source>
        <dbReference type="ARBA" id="ARBA00022989"/>
    </source>
</evidence>
<feature type="compositionally biased region" description="Basic and acidic residues" evidence="7">
    <location>
        <begin position="1268"/>
        <end position="1282"/>
    </location>
</feature>
<reference evidence="10" key="1">
    <citation type="submission" date="2021-02" db="EMBL/GenBank/DDBJ databases">
        <authorList>
            <person name="Dougan E. K."/>
            <person name="Rhodes N."/>
            <person name="Thang M."/>
            <person name="Chan C."/>
        </authorList>
    </citation>
    <scope>NUCLEOTIDE SEQUENCE</scope>
</reference>
<feature type="transmembrane region" description="Helical" evidence="8">
    <location>
        <begin position="126"/>
        <end position="143"/>
    </location>
</feature>
<comment type="caution">
    <text evidence="10">The sequence shown here is derived from an EMBL/GenBank/DDBJ whole genome shotgun (WGS) entry which is preliminary data.</text>
</comment>
<keyword evidence="4" id="KW-0732">Signal</keyword>
<dbReference type="GO" id="GO:0042158">
    <property type="term" value="P:lipoprotein biosynthetic process"/>
    <property type="evidence" value="ECO:0007669"/>
    <property type="project" value="InterPro"/>
</dbReference>
<dbReference type="GO" id="GO:0005886">
    <property type="term" value="C:plasma membrane"/>
    <property type="evidence" value="ECO:0007669"/>
    <property type="project" value="InterPro"/>
</dbReference>
<evidence type="ECO:0000256" key="3">
    <source>
        <dbReference type="ARBA" id="ARBA00022692"/>
    </source>
</evidence>
<evidence type="ECO:0000256" key="2">
    <source>
        <dbReference type="ARBA" id="ARBA00022679"/>
    </source>
</evidence>
<dbReference type="InterPro" id="IPR001640">
    <property type="entry name" value="Lgt"/>
</dbReference>
<evidence type="ECO:0000256" key="8">
    <source>
        <dbReference type="SAM" id="Phobius"/>
    </source>
</evidence>
<feature type="region of interest" description="Disordered" evidence="7">
    <location>
        <begin position="1009"/>
        <end position="1044"/>
    </location>
</feature>
<feature type="transmembrane region" description="Helical" evidence="8">
    <location>
        <begin position="30"/>
        <end position="48"/>
    </location>
</feature>
<feature type="region of interest" description="Disordered" evidence="7">
    <location>
        <begin position="1260"/>
        <end position="1292"/>
    </location>
</feature>
<dbReference type="GO" id="GO:0008961">
    <property type="term" value="F:phosphatidylglycerol-prolipoprotein diacylglyceryl transferase activity"/>
    <property type="evidence" value="ECO:0007669"/>
    <property type="project" value="InterPro"/>
</dbReference>
<evidence type="ECO:0000256" key="7">
    <source>
        <dbReference type="SAM" id="MobiDB-lite"/>
    </source>
</evidence>
<evidence type="ECO:0000256" key="1">
    <source>
        <dbReference type="ARBA" id="ARBA00022475"/>
    </source>
</evidence>
<evidence type="ECO:0000313" key="11">
    <source>
        <dbReference type="Proteomes" id="UP000649617"/>
    </source>
</evidence>
<keyword evidence="11" id="KW-1185">Reference proteome</keyword>
<sequence length="1507" mass="165575">MLHGCPCQHGSLARKLPKGHCQKQPVHPEFTPTGCVVVVVVAAAVAAGSCSLKVYTYGVFIAAALASCVVVLEMELKRLQITADGALMMLAFIPGFGAGSKVHLLVSALAAGGAVPNMSLETGHSFMGSAIGGLLTASAYGWWCGLRPLVLLDLIAPLVPLGHAVGKIGCFLSGDGCFGPRTRADAPWAMSFPNGLVPTREPVHPTPLYESTLSMALFLFLHFAVALPRIGGSKRRVGLRSALTLSLYGLERMLVEPFRRHPPSDYLLGLTEYQFLAVIFILIGVDLRLVLLHCIVSAWLQHGAVAAELLGAPGLLQHLSLEHILGLVVQATEQAGANVVPAPSHALSPEPQMRIFLAATLLAPCVGQDDGAQEEEALDFGLPGEGTVTSLEEVVSGVFLIYGEMDTELLTTGDLDIVVQETVGKVCKNFERTAGAPTLTKMYVDVRTVGQKRLGMNYTWQMLPPIEAGKDCINRLAMVSFGPKEPPFDKFPAPPIRALFEAEMRQHPPTRLLNMTGWTLSLQNMSCDERQVIKHWNHSRSIDVFPTEEPECLGSDSITWQPNLEGEFDLNEVGDCNAAGSNPCVCAALANCEWVTGVSGVPRCVYTARPGVPCEACLNQPQCVITPEKECEMKSTPCACVLRGGGCNWDMTRSRCFFDVTASTPCIACPRQYFCSLPEVRSKQPENLAVMGQEEVGWWINLTFDREIEFLHIGIGSGIMMQCRSKRPGDWAPTFELEYGKLDIDGNVLHINVQGLPNDETRDCDLVISNNAVRGSAALLPFSGLEDNNIFVTIPDGIPPEVITFDPLNSARGVPVTTTVHFHFNEDIKFYASGMLELYILGGNQTDRTADVKIAEISVWDKAVAIDRNTRRTLHVELSGRLGTSTYYSLTIPSKTISDLANNPFSGIERGVYIFQTDAEEIVSQIEDDTEEQTLTFTIVLVAVGGLVAVIALVAAYLVLDTVRQARKRARVVARREDKVEANAVQPESNVMDTGSPKVAELNDELHEDWPMSPATASSPTASSPKAVQSPGPLLSPQMSPKARPAVQVFSKPEELKTQVHDQLRHAGTVVSLADLHVKSNSMMRTIGGKVDDRRGRNSAAKKPALSAMITWRVKANNKWLCDCSYITCGEKASICLQTHLVDKMQGSAQFNLREESFNSLPIDMLEANMDERAVIKVGWRNVIKGNFPVVYKELVQQDGSLRTIEDATAYEKKRLNPQQKKLLRKLQKDALEAKVAPRVNAKGHGLNVSKQVAKQLESEVQMQRGTNSERKGLKEAEAAEKRKAKQQKSLSEKFQQGAKLLTLQSDALSNMQDFLEELRKHHPAMAEALLQNDLMPAKAQLPPRLEAKKLAKTMKDASKKLRKAAAQKATPFQSNSKMFSAEVVPGLLLRGKIDAQRQTCDEGRPNIDIFEHKARQRRLFRSLKEYEKIQCLSYIDLVQRDSGSAGVRCFLVETFQGDTWQCEVKEEPDLWKDQILRVVGKRADELQDLMRVDTQPQTVREWLDSL</sequence>
<keyword evidence="3 8" id="KW-0812">Transmembrane</keyword>
<dbReference type="EMBL" id="CAJNIZ010039335">
    <property type="protein sequence ID" value="CAE7589161.1"/>
    <property type="molecule type" value="Genomic_DNA"/>
</dbReference>
<feature type="transmembrane region" description="Helical" evidence="8">
    <location>
        <begin position="935"/>
        <end position="960"/>
    </location>
</feature>
<evidence type="ECO:0000256" key="4">
    <source>
        <dbReference type="ARBA" id="ARBA00022729"/>
    </source>
</evidence>
<proteinExistence type="predicted"/>
<name>A0A812UNK2_SYMPI</name>